<dbReference type="SMART" id="SM01208">
    <property type="entry name" value="G5"/>
    <property type="match status" value="1"/>
</dbReference>
<dbReference type="Proteomes" id="UP000430345">
    <property type="component" value="Unassembled WGS sequence"/>
</dbReference>
<dbReference type="AlphaFoldDB" id="A0A6I1MGA7"/>
<keyword evidence="2" id="KW-0472">Membrane</keyword>
<dbReference type="GO" id="GO:0019867">
    <property type="term" value="C:outer membrane"/>
    <property type="evidence" value="ECO:0007669"/>
    <property type="project" value="InterPro"/>
</dbReference>
<proteinExistence type="predicted"/>
<dbReference type="Pfam" id="PF07501">
    <property type="entry name" value="G5"/>
    <property type="match status" value="1"/>
</dbReference>
<dbReference type="PANTHER" id="PTHR39160">
    <property type="entry name" value="CELL WALL-BINDING PROTEIN YOCH"/>
    <property type="match status" value="1"/>
</dbReference>
<organism evidence="4 5">
    <name type="scientific">Clostridium tarantellae</name>
    <dbReference type="NCBI Taxonomy" id="39493"/>
    <lineage>
        <taxon>Bacteria</taxon>
        <taxon>Bacillati</taxon>
        <taxon>Bacillota</taxon>
        <taxon>Clostridia</taxon>
        <taxon>Eubacteriales</taxon>
        <taxon>Clostridiaceae</taxon>
        <taxon>Clostridium</taxon>
    </lineage>
</organism>
<protein>
    <submittedName>
        <fullName evidence="4">DUF348 domain-containing protein</fullName>
    </submittedName>
</protein>
<dbReference type="Pfam" id="PF06725">
    <property type="entry name" value="3D"/>
    <property type="match status" value="1"/>
</dbReference>
<dbReference type="InterPro" id="IPR051933">
    <property type="entry name" value="Resuscitation_pf_RpfB"/>
</dbReference>
<dbReference type="Gene3D" id="2.40.40.10">
    <property type="entry name" value="RlpA-like domain"/>
    <property type="match status" value="1"/>
</dbReference>
<name>A0A6I1MGA7_9CLOT</name>
<dbReference type="GO" id="GO:0009254">
    <property type="term" value="P:peptidoglycan turnover"/>
    <property type="evidence" value="ECO:0007669"/>
    <property type="project" value="InterPro"/>
</dbReference>
<dbReference type="InterPro" id="IPR010611">
    <property type="entry name" value="3D_dom"/>
</dbReference>
<accession>A0A6I1MGA7</accession>
<evidence type="ECO:0000256" key="2">
    <source>
        <dbReference type="SAM" id="Phobius"/>
    </source>
</evidence>
<evidence type="ECO:0000256" key="1">
    <source>
        <dbReference type="ARBA" id="ARBA00022729"/>
    </source>
</evidence>
<sequence>MLEKLKLYRKKLFSNTKLLVISLIGIIIVTTIGISKAHKTITINVGNEKLEISTFKKTVQQVLEENSIELIEQDKIQPALQDIINENTIIEIKKAIDIKVTVDGKELQIKSAEDNIQNMLIAEDIVLNEMDRVEPDKGSKLSKGLDVKITRVKENIITEKQIIDYETIVNEDATLDSSIEKVTQEGCPGEKEIISKVVIEDGQEVQRKIVEEKIVKEPVEKLVVKGTMNTLVLSRGETIPYKEKKYMESTAYAGDTITATGTVPKRDPSGLSTIAVDPKVIPLGSKVYVEGYGYAVAEDTGGAIKNNIIDIFLNSSSECYSWGRRMVNVYILAYPGEW</sequence>
<dbReference type="CDD" id="cd22786">
    <property type="entry name" value="DPBB_YuiC-like"/>
    <property type="match status" value="1"/>
</dbReference>
<evidence type="ECO:0000313" key="5">
    <source>
        <dbReference type="Proteomes" id="UP000430345"/>
    </source>
</evidence>
<evidence type="ECO:0000313" key="4">
    <source>
        <dbReference type="EMBL" id="MPQ42210.1"/>
    </source>
</evidence>
<keyword evidence="2" id="KW-0812">Transmembrane</keyword>
<evidence type="ECO:0000259" key="3">
    <source>
        <dbReference type="PROSITE" id="PS51109"/>
    </source>
</evidence>
<dbReference type="Gene3D" id="2.20.230.10">
    <property type="entry name" value="Resuscitation-promoting factor rpfb"/>
    <property type="match status" value="1"/>
</dbReference>
<dbReference type="Pfam" id="PF03990">
    <property type="entry name" value="DUF348"/>
    <property type="match status" value="2"/>
</dbReference>
<keyword evidence="5" id="KW-1185">Reference proteome</keyword>
<dbReference type="RefSeq" id="WP_152886652.1">
    <property type="nucleotide sequence ID" value="NZ_WHJC01000001.1"/>
</dbReference>
<dbReference type="InterPro" id="IPR011098">
    <property type="entry name" value="G5_dom"/>
</dbReference>
<dbReference type="InterPro" id="IPR036908">
    <property type="entry name" value="RlpA-like_sf"/>
</dbReference>
<dbReference type="InterPro" id="IPR007137">
    <property type="entry name" value="DUF348"/>
</dbReference>
<feature type="transmembrane region" description="Helical" evidence="2">
    <location>
        <begin position="12"/>
        <end position="34"/>
    </location>
</feature>
<dbReference type="PANTHER" id="PTHR39160:SF4">
    <property type="entry name" value="RESUSCITATION-PROMOTING FACTOR RPFB"/>
    <property type="match status" value="1"/>
</dbReference>
<reference evidence="4 5" key="1">
    <citation type="submission" date="2019-10" db="EMBL/GenBank/DDBJ databases">
        <title>The Genome Sequence of Clostridium tarantellae Isolated from Fish Brain.</title>
        <authorList>
            <person name="Bano L."/>
            <person name="Kiel M."/>
            <person name="Sales G."/>
            <person name="Doxey A.C."/>
            <person name="Mansfield M.J."/>
            <person name="Schiavone M."/>
            <person name="Rossetto O."/>
            <person name="Pirazzini M."/>
            <person name="Dobrindt U."/>
            <person name="Montecucco C."/>
        </authorList>
    </citation>
    <scope>NUCLEOTIDE SEQUENCE [LARGE SCALE GENOMIC DNA]</scope>
    <source>
        <strain evidence="4 5">DSM 3997</strain>
    </source>
</reference>
<keyword evidence="1" id="KW-0732">Signal</keyword>
<keyword evidence="2" id="KW-1133">Transmembrane helix</keyword>
<feature type="domain" description="G5" evidence="3">
    <location>
        <begin position="149"/>
        <end position="229"/>
    </location>
</feature>
<dbReference type="EMBL" id="WHJC01000001">
    <property type="protein sequence ID" value="MPQ42210.1"/>
    <property type="molecule type" value="Genomic_DNA"/>
</dbReference>
<dbReference type="PROSITE" id="PS51109">
    <property type="entry name" value="G5"/>
    <property type="match status" value="1"/>
</dbReference>
<dbReference type="GO" id="GO:0004553">
    <property type="term" value="F:hydrolase activity, hydrolyzing O-glycosyl compounds"/>
    <property type="evidence" value="ECO:0007669"/>
    <property type="project" value="InterPro"/>
</dbReference>
<dbReference type="SUPFAM" id="SSF50685">
    <property type="entry name" value="Barwin-like endoglucanases"/>
    <property type="match status" value="1"/>
</dbReference>
<dbReference type="OrthoDB" id="9798935at2"/>
<gene>
    <name evidence="4" type="ORF">GBZ86_00325</name>
</gene>
<comment type="caution">
    <text evidence="4">The sequence shown here is derived from an EMBL/GenBank/DDBJ whole genome shotgun (WGS) entry which is preliminary data.</text>
</comment>